<comment type="caution">
    <text evidence="2">The sequence shown here is derived from an EMBL/GenBank/DDBJ whole genome shotgun (WGS) entry which is preliminary data.</text>
</comment>
<dbReference type="AlphaFoldDB" id="A0A6S7LHJ3"/>
<feature type="non-terminal residue" evidence="2">
    <location>
        <position position="1"/>
    </location>
</feature>
<dbReference type="InterPro" id="IPR028994">
    <property type="entry name" value="Integrin_alpha_N"/>
</dbReference>
<dbReference type="GO" id="GO:0005178">
    <property type="term" value="F:integrin binding"/>
    <property type="evidence" value="ECO:0007669"/>
    <property type="project" value="TreeGrafter"/>
</dbReference>
<dbReference type="GO" id="GO:0007160">
    <property type="term" value="P:cell-matrix adhesion"/>
    <property type="evidence" value="ECO:0007669"/>
    <property type="project" value="TreeGrafter"/>
</dbReference>
<accession>A0A6S7LHJ3</accession>
<dbReference type="GO" id="GO:0033627">
    <property type="term" value="P:cell adhesion mediated by integrin"/>
    <property type="evidence" value="ECO:0007669"/>
    <property type="project" value="TreeGrafter"/>
</dbReference>
<dbReference type="Proteomes" id="UP001152795">
    <property type="component" value="Unassembled WGS sequence"/>
</dbReference>
<dbReference type="Gene3D" id="2.130.10.130">
    <property type="entry name" value="Integrin alpha, N-terminal"/>
    <property type="match status" value="1"/>
</dbReference>
<dbReference type="PANTHER" id="PTHR23220:SF122">
    <property type="entry name" value="INTEGRIN ALPHA-PS1"/>
    <property type="match status" value="1"/>
</dbReference>
<dbReference type="OrthoDB" id="5317514at2759"/>
<protein>
    <submittedName>
        <fullName evidence="2">Integrin alpha-4</fullName>
    </submittedName>
</protein>
<keyword evidence="2" id="KW-0401">Integrin</keyword>
<keyword evidence="1" id="KW-0325">Glycoprotein</keyword>
<organism evidence="2 3">
    <name type="scientific">Paramuricea clavata</name>
    <name type="common">Red gorgonian</name>
    <name type="synonym">Violescent sea-whip</name>
    <dbReference type="NCBI Taxonomy" id="317549"/>
    <lineage>
        <taxon>Eukaryota</taxon>
        <taxon>Metazoa</taxon>
        <taxon>Cnidaria</taxon>
        <taxon>Anthozoa</taxon>
        <taxon>Octocorallia</taxon>
        <taxon>Malacalcyonacea</taxon>
        <taxon>Plexauridae</taxon>
        <taxon>Paramuricea</taxon>
    </lineage>
</organism>
<dbReference type="GO" id="GO:0007229">
    <property type="term" value="P:integrin-mediated signaling pathway"/>
    <property type="evidence" value="ECO:0007669"/>
    <property type="project" value="UniProtKB-KW"/>
</dbReference>
<dbReference type="GO" id="GO:0009897">
    <property type="term" value="C:external side of plasma membrane"/>
    <property type="evidence" value="ECO:0007669"/>
    <property type="project" value="TreeGrafter"/>
</dbReference>
<proteinExistence type="predicted"/>
<dbReference type="InterPro" id="IPR000413">
    <property type="entry name" value="Integrin_alpha"/>
</dbReference>
<gene>
    <name evidence="2" type="ORF">PACLA_8A053980</name>
</gene>
<keyword evidence="3" id="KW-1185">Reference proteome</keyword>
<dbReference type="PRINTS" id="PR01185">
    <property type="entry name" value="INTEGRINA"/>
</dbReference>
<evidence type="ECO:0000313" key="2">
    <source>
        <dbReference type="EMBL" id="CAB4032139.1"/>
    </source>
</evidence>
<name>A0A6S7LHJ3_PARCT</name>
<dbReference type="GO" id="GO:0098609">
    <property type="term" value="P:cell-cell adhesion"/>
    <property type="evidence" value="ECO:0007669"/>
    <property type="project" value="TreeGrafter"/>
</dbReference>
<dbReference type="SUPFAM" id="SSF69318">
    <property type="entry name" value="Integrin alpha N-terminal domain"/>
    <property type="match status" value="1"/>
</dbReference>
<evidence type="ECO:0000313" key="3">
    <source>
        <dbReference type="Proteomes" id="UP001152795"/>
    </source>
</evidence>
<reference evidence="2" key="1">
    <citation type="submission" date="2020-04" db="EMBL/GenBank/DDBJ databases">
        <authorList>
            <person name="Alioto T."/>
            <person name="Alioto T."/>
            <person name="Gomez Garrido J."/>
        </authorList>
    </citation>
    <scope>NUCLEOTIDE SEQUENCE</scope>
    <source>
        <strain evidence="2">A484AB</strain>
    </source>
</reference>
<dbReference type="EMBL" id="CACRXK020018160">
    <property type="protein sequence ID" value="CAB4032139.1"/>
    <property type="molecule type" value="Genomic_DNA"/>
</dbReference>
<evidence type="ECO:0000256" key="1">
    <source>
        <dbReference type="ARBA" id="ARBA00023180"/>
    </source>
</evidence>
<dbReference type="PANTHER" id="PTHR23220">
    <property type="entry name" value="INTEGRIN ALPHA"/>
    <property type="match status" value="1"/>
</dbReference>
<dbReference type="GO" id="GO:0008305">
    <property type="term" value="C:integrin complex"/>
    <property type="evidence" value="ECO:0007669"/>
    <property type="project" value="InterPro"/>
</dbReference>
<sequence length="118" mass="13028">TVYQQKDSAGTVLSERFFVASSDQSSDGFYLGYAVTYGRFYQKSVDAIAASIPRIEFSGKVNIYSADLTYIESINPPDRVKLQREYIYFGASVCAVDVNDDGYVSIGMLQRAFSSGVL</sequence>